<evidence type="ECO:0000256" key="7">
    <source>
        <dbReference type="RuleBase" id="RU364068"/>
    </source>
</evidence>
<keyword evidence="4 7" id="KW-0479">Metal-binding</keyword>
<evidence type="ECO:0000313" key="9">
    <source>
        <dbReference type="Proteomes" id="UP001061862"/>
    </source>
</evidence>
<dbReference type="Pfam" id="PF00459">
    <property type="entry name" value="Inositol_P"/>
    <property type="match status" value="1"/>
</dbReference>
<sequence length="272" mass="28586">MNVVMASPSVAVDLDARQAFCLDLVRTAGTIARDGFVQRSEAQIAMKGPQDFLTETDAAVERHIKARLAEAFPEDGFLGEETGGVVVGEQIWVVDPIDGTANFARQIPHFCISVALVSGGETVLGAIYNPALDELYFARRGQGAARNGTPIWVASTTRPDAACVELGWSTRVPQRFYLDALTKILDDGANVRRAASGALALAYVADGRSDGYAELHMQPWDCLAGLLLVEEAGGVVAPFLAVDGLAKGGAVLAATPAIAEAMSISTGIQLVV</sequence>
<dbReference type="Proteomes" id="UP001061862">
    <property type="component" value="Plasmid p_unnamed1"/>
</dbReference>
<evidence type="ECO:0000256" key="4">
    <source>
        <dbReference type="ARBA" id="ARBA00022723"/>
    </source>
</evidence>
<dbReference type="Gene3D" id="3.40.190.80">
    <property type="match status" value="1"/>
</dbReference>
<comment type="cofactor">
    <cofactor evidence="2 7">
        <name>Mg(2+)</name>
        <dbReference type="ChEBI" id="CHEBI:18420"/>
    </cofactor>
</comment>
<dbReference type="EC" id="3.1.3.25" evidence="7"/>
<keyword evidence="6 7" id="KW-0460">Magnesium</keyword>
<dbReference type="RefSeq" id="WP_262165409.1">
    <property type="nucleotide sequence ID" value="NZ_CP104964.1"/>
</dbReference>
<keyword evidence="8" id="KW-0614">Plasmid</keyword>
<evidence type="ECO:0000313" key="8">
    <source>
        <dbReference type="EMBL" id="UXN67885.1"/>
    </source>
</evidence>
<evidence type="ECO:0000256" key="3">
    <source>
        <dbReference type="ARBA" id="ARBA00009759"/>
    </source>
</evidence>
<dbReference type="SUPFAM" id="SSF56655">
    <property type="entry name" value="Carbohydrate phosphatase"/>
    <property type="match status" value="1"/>
</dbReference>
<keyword evidence="5 7" id="KW-0378">Hydrolase</keyword>
<name>A0ABY6C6Z5_9HYPH</name>
<dbReference type="PRINTS" id="PR00377">
    <property type="entry name" value="IMPHPHTASES"/>
</dbReference>
<organism evidence="8 9">
    <name type="scientific">Devosia neptuniae</name>
    <dbReference type="NCBI Taxonomy" id="191302"/>
    <lineage>
        <taxon>Bacteria</taxon>
        <taxon>Pseudomonadati</taxon>
        <taxon>Pseudomonadota</taxon>
        <taxon>Alphaproteobacteria</taxon>
        <taxon>Hyphomicrobiales</taxon>
        <taxon>Devosiaceae</taxon>
        <taxon>Devosia</taxon>
    </lineage>
</organism>
<evidence type="ECO:0000256" key="1">
    <source>
        <dbReference type="ARBA" id="ARBA00001033"/>
    </source>
</evidence>
<dbReference type="Gene3D" id="3.30.540.10">
    <property type="entry name" value="Fructose-1,6-Bisphosphatase, subunit A, domain 1"/>
    <property type="match status" value="1"/>
</dbReference>
<geneLocation type="plasmid" evidence="8 9">
    <name>p_unnamed1</name>
</geneLocation>
<evidence type="ECO:0000256" key="5">
    <source>
        <dbReference type="ARBA" id="ARBA00022801"/>
    </source>
</evidence>
<keyword evidence="9" id="KW-1185">Reference proteome</keyword>
<gene>
    <name evidence="8" type="ORF">N8A98_02160</name>
</gene>
<dbReference type="PANTHER" id="PTHR20854">
    <property type="entry name" value="INOSITOL MONOPHOSPHATASE"/>
    <property type="match status" value="1"/>
</dbReference>
<dbReference type="InterPro" id="IPR020583">
    <property type="entry name" value="Inositol_monoP_metal-BS"/>
</dbReference>
<protein>
    <recommendedName>
        <fullName evidence="7">Inositol-1-monophosphatase</fullName>
        <ecNumber evidence="7">3.1.3.25</ecNumber>
    </recommendedName>
</protein>
<dbReference type="PROSITE" id="PS00629">
    <property type="entry name" value="IMP_1"/>
    <property type="match status" value="1"/>
</dbReference>
<dbReference type="EMBL" id="CP104964">
    <property type="protein sequence ID" value="UXN67885.1"/>
    <property type="molecule type" value="Genomic_DNA"/>
</dbReference>
<comment type="catalytic activity">
    <reaction evidence="1 7">
        <text>a myo-inositol phosphate + H2O = myo-inositol + phosphate</text>
        <dbReference type="Rhea" id="RHEA:24056"/>
        <dbReference type="ChEBI" id="CHEBI:15377"/>
        <dbReference type="ChEBI" id="CHEBI:17268"/>
        <dbReference type="ChEBI" id="CHEBI:43474"/>
        <dbReference type="ChEBI" id="CHEBI:84139"/>
        <dbReference type="EC" id="3.1.3.25"/>
    </reaction>
</comment>
<accession>A0ABY6C6Z5</accession>
<proteinExistence type="inferred from homology"/>
<dbReference type="InterPro" id="IPR033942">
    <property type="entry name" value="IMPase"/>
</dbReference>
<reference evidence="8 9" key="1">
    <citation type="submission" date="2022-09" db="EMBL/GenBank/DDBJ databases">
        <title>Interaction between co-microsymbionts with complementary sets of symbiotic genes in legume-rhizobium systems.</title>
        <authorList>
            <person name="Safronova V."/>
            <person name="Sazanova A."/>
            <person name="Afonin A."/>
            <person name="Chirak E."/>
        </authorList>
    </citation>
    <scope>NUCLEOTIDE SEQUENCE [LARGE SCALE GENOMIC DNA]</scope>
    <source>
        <strain evidence="8 9">A18/4-1</strain>
        <plasmid evidence="8 9">p_unnamed1</plasmid>
    </source>
</reference>
<dbReference type="PANTHER" id="PTHR20854:SF4">
    <property type="entry name" value="INOSITOL-1-MONOPHOSPHATASE-RELATED"/>
    <property type="match status" value="1"/>
</dbReference>
<evidence type="ECO:0000256" key="6">
    <source>
        <dbReference type="ARBA" id="ARBA00022842"/>
    </source>
</evidence>
<comment type="similarity">
    <text evidence="3 7">Belongs to the inositol monophosphatase superfamily.</text>
</comment>
<dbReference type="InterPro" id="IPR000760">
    <property type="entry name" value="Inositol_monophosphatase-like"/>
</dbReference>
<dbReference type="CDD" id="cd01639">
    <property type="entry name" value="IMPase"/>
    <property type="match status" value="1"/>
</dbReference>
<evidence type="ECO:0000256" key="2">
    <source>
        <dbReference type="ARBA" id="ARBA00001946"/>
    </source>
</evidence>